<name>A0AAV0B175_PHAPC</name>
<feature type="region of interest" description="Disordered" evidence="1">
    <location>
        <begin position="28"/>
        <end position="144"/>
    </location>
</feature>
<dbReference type="EMBL" id="CALTRL010002839">
    <property type="protein sequence ID" value="CAH7676904.1"/>
    <property type="molecule type" value="Genomic_DNA"/>
</dbReference>
<feature type="compositionally biased region" description="Polar residues" evidence="1">
    <location>
        <begin position="319"/>
        <end position="335"/>
    </location>
</feature>
<feature type="compositionally biased region" description="Basic and acidic residues" evidence="1">
    <location>
        <begin position="352"/>
        <end position="373"/>
    </location>
</feature>
<evidence type="ECO:0000313" key="3">
    <source>
        <dbReference type="Proteomes" id="UP001153365"/>
    </source>
</evidence>
<organism evidence="2 3">
    <name type="scientific">Phakopsora pachyrhizi</name>
    <name type="common">Asian soybean rust disease fungus</name>
    <dbReference type="NCBI Taxonomy" id="170000"/>
    <lineage>
        <taxon>Eukaryota</taxon>
        <taxon>Fungi</taxon>
        <taxon>Dikarya</taxon>
        <taxon>Basidiomycota</taxon>
        <taxon>Pucciniomycotina</taxon>
        <taxon>Pucciniomycetes</taxon>
        <taxon>Pucciniales</taxon>
        <taxon>Phakopsoraceae</taxon>
        <taxon>Phakopsora</taxon>
    </lineage>
</organism>
<reference evidence="2" key="1">
    <citation type="submission" date="2022-06" db="EMBL/GenBank/DDBJ databases">
        <authorList>
            <consortium name="SYNGENTA / RWTH Aachen University"/>
        </authorList>
    </citation>
    <scope>NUCLEOTIDE SEQUENCE</scope>
</reference>
<feature type="compositionally biased region" description="Low complexity" evidence="1">
    <location>
        <begin position="71"/>
        <end position="87"/>
    </location>
</feature>
<feature type="compositionally biased region" description="Polar residues" evidence="1">
    <location>
        <begin position="275"/>
        <end position="295"/>
    </location>
</feature>
<feature type="compositionally biased region" description="Polar residues" evidence="1">
    <location>
        <begin position="220"/>
        <end position="237"/>
    </location>
</feature>
<dbReference type="Proteomes" id="UP001153365">
    <property type="component" value="Unassembled WGS sequence"/>
</dbReference>
<protein>
    <submittedName>
        <fullName evidence="2">Expressed protein</fullName>
    </submittedName>
</protein>
<dbReference type="AlphaFoldDB" id="A0AAV0B175"/>
<feature type="compositionally biased region" description="Basic and acidic residues" evidence="1">
    <location>
        <begin position="252"/>
        <end position="261"/>
    </location>
</feature>
<sequence>MMVFGPAQIINMRSSFLIGSDWFYSVIPSTGDPKEDKGFAYDDDPEEDKYRSQDVDLHHNDRQNQDQTYPLNELSKSEQNSSSNQSNPDQSLDPQRQLQDQLAQEQKQQQQRQQQVQQQQQQQQVSNSNKTSTETEEAPKSAGGWAKLRLAAKAFADSLLSGVSGSSGSKDDGRSQLGKGLSPLQRAQQINDQSSTARDFTQQQQLSQQSSTSALSISSPIFNQSQSNRKVNGSTEKLNADETKAKSALKVHTADGSETKKLTLTPDIARDTSESDIQNNSSRPLNSLRKPSNFVSSTSSQTSSLRRNETQGGPDDEPLNSNDGHSQSILSNDSSHGQDESKGGNGKRGVGSKKDKKDEEPELKKKSSLEGDRNPPSPSSPSDFSHSSSVQSPLIPNESSQPQQPAKKVITSSGTVTNGGSGSGSNEMFSTDATLRKQQTEAQEMMYRQFGITRKPEDTTNTTVFSQRLHNPQQRQSSLEIEGGTVSLAPGQSPLSPTGSVSLNGFVQSPINSTAGVASRIRPGSLIGSPGVHGMEVPMLNVLRIFAGRNVECEVTIGPFY</sequence>
<comment type="caution">
    <text evidence="2">The sequence shown here is derived from an EMBL/GenBank/DDBJ whole genome shotgun (WGS) entry which is preliminary data.</text>
</comment>
<gene>
    <name evidence="2" type="ORF">PPACK8108_LOCUS12010</name>
</gene>
<proteinExistence type="predicted"/>
<feature type="compositionally biased region" description="Low complexity" evidence="1">
    <location>
        <begin position="380"/>
        <end position="393"/>
    </location>
</feature>
<feature type="compositionally biased region" description="Polar residues" evidence="1">
    <location>
        <begin position="185"/>
        <end position="200"/>
    </location>
</feature>
<accession>A0AAV0B175</accession>
<feature type="compositionally biased region" description="Basic and acidic residues" evidence="1">
    <location>
        <begin position="48"/>
        <end position="64"/>
    </location>
</feature>
<feature type="region of interest" description="Disordered" evidence="1">
    <location>
        <begin position="160"/>
        <end position="431"/>
    </location>
</feature>
<feature type="compositionally biased region" description="Low complexity" evidence="1">
    <location>
        <begin position="201"/>
        <end position="219"/>
    </location>
</feature>
<evidence type="ECO:0000313" key="2">
    <source>
        <dbReference type="EMBL" id="CAH7676904.1"/>
    </source>
</evidence>
<feature type="compositionally biased region" description="Low complexity" evidence="1">
    <location>
        <begin position="95"/>
        <end position="124"/>
    </location>
</feature>
<keyword evidence="3" id="KW-1185">Reference proteome</keyword>
<evidence type="ECO:0000256" key="1">
    <source>
        <dbReference type="SAM" id="MobiDB-lite"/>
    </source>
</evidence>